<sequence length="775" mass="87571">MSSLYILDINPLPGKVLTNIFSHSTGELANKTSWVEGATGTKQYSWTTRRTVDLGTGRVSHSFTIIPECPYTLLGQDLLTKMGAQICFHLEGAKVLNKKGHLIQVLVLSLEDEYRLHQMPSAPMTDIDRWLLEFPQAWAETGESGWPSIDRPYTVRQYPMPLVARKRITPHIRRLLDSGILRPCQSAWNTPLLPVQKLHSNDYRPVQDLREVNRRVEDMHPTVPNPYTLLSTLPPDKTWYTVLDLKDAFFSLPLAPRSQDLFAFEWTDPKKASMASSPGLNYHKDSKIHRPPSMRPYMKTWVFSASAKKAQMCRAEVSYLGHNLKDGQRWLTDARKETVLRIPQPQAVRQVHGIRTDLQDQPLPNADATWYTDGSSFVQEGLRYAGAAVTTESSAQRVELIALAKVLTTGEGKRIIIYTDSRCAFATTHIHGALYRERGLLTAEGKTALAIIHCPGHQKADKPVARGNRLADLKAKEAALLVTQIEQIVASCRACQLTNASAHGSNPGTQLRGDRPGAYWEVDFTEVKPGKYGYRYLLVFVDTFSGWTEAFPTTHETAQIVTKKLLEGIIPRYGFPIRIGSDNSPRFVSKVTQGTGGDWVTLLPFTLYRVRNSLYKMGLTPYEIMFGLPPPVIPNLKPEGLAEFDDHQLLFSLQMLQQTHEQVWPKLKALYETGPPPDPHQYRPGDWVYVRRYQHQTLQPPWKGPYLVILTSPTVLKVDGNTPWVHYTHVRPADPHTVLTDFGLWICCSVSLELSFSRNVISPQMLPPHKVPFFF</sequence>
<keyword evidence="6" id="KW-0255">Endonuclease</keyword>
<dbReference type="InterPro" id="IPR043502">
    <property type="entry name" value="DNA/RNA_pol_sf"/>
</dbReference>
<evidence type="ECO:0000256" key="5">
    <source>
        <dbReference type="ARBA" id="ARBA00022722"/>
    </source>
</evidence>
<evidence type="ECO:0000256" key="7">
    <source>
        <dbReference type="ARBA" id="ARBA00022801"/>
    </source>
</evidence>
<keyword evidence="3" id="KW-0808">Transferase</keyword>
<evidence type="ECO:0000256" key="2">
    <source>
        <dbReference type="ARBA" id="ARBA00018735"/>
    </source>
</evidence>
<evidence type="ECO:0000313" key="13">
    <source>
        <dbReference type="EMBL" id="CAD7678871.1"/>
    </source>
</evidence>
<proteinExistence type="predicted"/>
<dbReference type="Pfam" id="PF00078">
    <property type="entry name" value="RVT_1"/>
    <property type="match status" value="1"/>
</dbReference>
<dbReference type="EC" id="2.7.7.49" evidence="1"/>
<reference evidence="13" key="1">
    <citation type="submission" date="2020-12" db="EMBL/GenBank/DDBJ databases">
        <authorList>
            <consortium name="Molecular Ecology Group"/>
        </authorList>
    </citation>
    <scope>NUCLEOTIDE SEQUENCE</scope>
    <source>
        <strain evidence="13">TBG_1078</strain>
    </source>
</reference>
<dbReference type="Gene3D" id="3.30.420.10">
    <property type="entry name" value="Ribonuclease H-like superfamily/Ribonuclease H"/>
    <property type="match status" value="2"/>
</dbReference>
<keyword evidence="4" id="KW-0548">Nucleotidyltransferase</keyword>
<comment type="caution">
    <text evidence="13">The sequence shown here is derived from an EMBL/GenBank/DDBJ whole genome shotgun (WGS) entry which is preliminary data.</text>
</comment>
<dbReference type="InterPro" id="IPR012337">
    <property type="entry name" value="RNaseH-like_sf"/>
</dbReference>
<accession>A0A811YN53</accession>
<dbReference type="GO" id="GO:0015074">
    <property type="term" value="P:DNA integration"/>
    <property type="evidence" value="ECO:0007669"/>
    <property type="project" value="InterPro"/>
</dbReference>
<keyword evidence="10" id="KW-0233">DNA recombination</keyword>
<dbReference type="Pfam" id="PF00077">
    <property type="entry name" value="RVP"/>
    <property type="match status" value="1"/>
</dbReference>
<dbReference type="Gene3D" id="2.40.70.10">
    <property type="entry name" value="Acid Proteases"/>
    <property type="match status" value="1"/>
</dbReference>
<gene>
    <name evidence="13" type="ORF">NYPRO_LOCUS11669</name>
</gene>
<dbReference type="InterPro" id="IPR040643">
    <property type="entry name" value="MLVIN_C"/>
</dbReference>
<protein>
    <recommendedName>
        <fullName evidence="2">Gag-Pol polyprotein</fullName>
        <ecNumber evidence="1">2.7.7.49</ecNumber>
    </recommendedName>
</protein>
<dbReference type="Pfam" id="PF00665">
    <property type="entry name" value="rve"/>
    <property type="match status" value="1"/>
</dbReference>
<dbReference type="CDD" id="cd09273">
    <property type="entry name" value="RNase_HI_RT_Bel"/>
    <property type="match status" value="1"/>
</dbReference>
<evidence type="ECO:0000259" key="12">
    <source>
        <dbReference type="PROSITE" id="PS50994"/>
    </source>
</evidence>
<dbReference type="GO" id="GO:0003964">
    <property type="term" value="F:RNA-directed DNA polymerase activity"/>
    <property type="evidence" value="ECO:0007669"/>
    <property type="project" value="UniProtKB-KW"/>
</dbReference>
<dbReference type="EMBL" id="CAJHUB010000681">
    <property type="protein sequence ID" value="CAD7678871.1"/>
    <property type="molecule type" value="Genomic_DNA"/>
</dbReference>
<dbReference type="SUPFAM" id="SSF50630">
    <property type="entry name" value="Acid proteases"/>
    <property type="match status" value="1"/>
</dbReference>
<dbReference type="InterPro" id="IPR001584">
    <property type="entry name" value="Integrase_cat-core"/>
</dbReference>
<keyword evidence="8" id="KW-0694">RNA-binding</keyword>
<dbReference type="InterPro" id="IPR000477">
    <property type="entry name" value="RT_dom"/>
</dbReference>
<dbReference type="GO" id="GO:0004523">
    <property type="term" value="F:RNA-DNA hybrid ribonuclease activity"/>
    <property type="evidence" value="ECO:0007669"/>
    <property type="project" value="InterPro"/>
</dbReference>
<name>A0A811YN53_NYCPR</name>
<dbReference type="PANTHER" id="PTHR41694">
    <property type="entry name" value="ENDOGENOUS RETROVIRUS GROUP K MEMBER POL PROTEIN"/>
    <property type="match status" value="1"/>
</dbReference>
<dbReference type="InterPro" id="IPR021109">
    <property type="entry name" value="Peptidase_aspartic_dom_sf"/>
</dbReference>
<feature type="domain" description="RNase H type-1" evidence="11">
    <location>
        <begin position="364"/>
        <end position="480"/>
    </location>
</feature>
<dbReference type="GO" id="GO:0003723">
    <property type="term" value="F:RNA binding"/>
    <property type="evidence" value="ECO:0007669"/>
    <property type="project" value="UniProtKB-KW"/>
</dbReference>
<dbReference type="Proteomes" id="UP000645828">
    <property type="component" value="Unassembled WGS sequence"/>
</dbReference>
<evidence type="ECO:0000256" key="1">
    <source>
        <dbReference type="ARBA" id="ARBA00012493"/>
    </source>
</evidence>
<evidence type="ECO:0000256" key="10">
    <source>
        <dbReference type="ARBA" id="ARBA00023172"/>
    </source>
</evidence>
<dbReference type="SUPFAM" id="SSF53098">
    <property type="entry name" value="Ribonuclease H-like"/>
    <property type="match status" value="2"/>
</dbReference>
<organism evidence="13 14">
    <name type="scientific">Nyctereutes procyonoides</name>
    <name type="common">Raccoon dog</name>
    <name type="synonym">Canis procyonoides</name>
    <dbReference type="NCBI Taxonomy" id="34880"/>
    <lineage>
        <taxon>Eukaryota</taxon>
        <taxon>Metazoa</taxon>
        <taxon>Chordata</taxon>
        <taxon>Craniata</taxon>
        <taxon>Vertebrata</taxon>
        <taxon>Euteleostomi</taxon>
        <taxon>Mammalia</taxon>
        <taxon>Eutheria</taxon>
        <taxon>Laurasiatheria</taxon>
        <taxon>Carnivora</taxon>
        <taxon>Caniformia</taxon>
        <taxon>Canidae</taxon>
        <taxon>Nyctereutes</taxon>
    </lineage>
</organism>
<keyword evidence="14" id="KW-1185">Reference proteome</keyword>
<dbReference type="InterPro" id="IPR036397">
    <property type="entry name" value="RNaseH_sf"/>
</dbReference>
<dbReference type="SUPFAM" id="SSF56672">
    <property type="entry name" value="DNA/RNA polymerases"/>
    <property type="match status" value="1"/>
</dbReference>
<dbReference type="InterPro" id="IPR018061">
    <property type="entry name" value="Retropepsins"/>
</dbReference>
<evidence type="ECO:0000256" key="9">
    <source>
        <dbReference type="ARBA" id="ARBA00022918"/>
    </source>
</evidence>
<evidence type="ECO:0000313" key="14">
    <source>
        <dbReference type="Proteomes" id="UP000645828"/>
    </source>
</evidence>
<evidence type="ECO:0000256" key="3">
    <source>
        <dbReference type="ARBA" id="ARBA00022679"/>
    </source>
</evidence>
<dbReference type="PROSITE" id="PS50994">
    <property type="entry name" value="INTEGRASE"/>
    <property type="match status" value="1"/>
</dbReference>
<dbReference type="AlphaFoldDB" id="A0A811YN53"/>
<dbReference type="InterPro" id="IPR002156">
    <property type="entry name" value="RNaseH_domain"/>
</dbReference>
<evidence type="ECO:0000256" key="8">
    <source>
        <dbReference type="ARBA" id="ARBA00022884"/>
    </source>
</evidence>
<dbReference type="Pfam" id="PF18697">
    <property type="entry name" value="MLVIN_C"/>
    <property type="match status" value="1"/>
</dbReference>
<keyword evidence="9" id="KW-0695">RNA-directed DNA polymerase</keyword>
<dbReference type="PROSITE" id="PS50879">
    <property type="entry name" value="RNASE_H_1"/>
    <property type="match status" value="1"/>
</dbReference>
<dbReference type="Gene3D" id="3.10.10.10">
    <property type="entry name" value="HIV Type 1 Reverse Transcriptase, subunit A, domain 1"/>
    <property type="match status" value="1"/>
</dbReference>
<dbReference type="PANTHER" id="PTHR41694:SF5">
    <property type="entry name" value="RIBONUCLEASE H"/>
    <property type="match status" value="1"/>
</dbReference>
<feature type="domain" description="Integrase catalytic" evidence="12">
    <location>
        <begin position="512"/>
        <end position="593"/>
    </location>
</feature>
<evidence type="ECO:0000256" key="4">
    <source>
        <dbReference type="ARBA" id="ARBA00022695"/>
    </source>
</evidence>
<evidence type="ECO:0000256" key="6">
    <source>
        <dbReference type="ARBA" id="ARBA00022759"/>
    </source>
</evidence>
<dbReference type="Pfam" id="PF00075">
    <property type="entry name" value="RNase_H"/>
    <property type="match status" value="1"/>
</dbReference>
<dbReference type="Gene3D" id="2.30.30.850">
    <property type="match status" value="1"/>
</dbReference>
<keyword evidence="5" id="KW-0540">Nuclease</keyword>
<evidence type="ECO:0000259" key="11">
    <source>
        <dbReference type="PROSITE" id="PS50879"/>
    </source>
</evidence>
<keyword evidence="7" id="KW-0378">Hydrolase</keyword>